<accession>A0A7R9AQM4</accession>
<proteinExistence type="predicted"/>
<name>A0A7R9AQM4_TIMSH</name>
<dbReference type="AlphaFoldDB" id="A0A7R9AQM4"/>
<gene>
    <name evidence="1" type="ORF">TSIB3V08_LOCUS2956</name>
</gene>
<reference evidence="1" key="1">
    <citation type="submission" date="2020-11" db="EMBL/GenBank/DDBJ databases">
        <authorList>
            <person name="Tran Van P."/>
        </authorList>
    </citation>
    <scope>NUCLEOTIDE SEQUENCE</scope>
</reference>
<organism evidence="1">
    <name type="scientific">Timema shepardi</name>
    <name type="common">Walking stick</name>
    <dbReference type="NCBI Taxonomy" id="629360"/>
    <lineage>
        <taxon>Eukaryota</taxon>
        <taxon>Metazoa</taxon>
        <taxon>Ecdysozoa</taxon>
        <taxon>Arthropoda</taxon>
        <taxon>Hexapoda</taxon>
        <taxon>Insecta</taxon>
        <taxon>Pterygota</taxon>
        <taxon>Neoptera</taxon>
        <taxon>Polyneoptera</taxon>
        <taxon>Phasmatodea</taxon>
        <taxon>Timematodea</taxon>
        <taxon>Timematoidea</taxon>
        <taxon>Timematidae</taxon>
        <taxon>Timema</taxon>
    </lineage>
</organism>
<protein>
    <submittedName>
        <fullName evidence="1">Uncharacterized protein</fullName>
    </submittedName>
</protein>
<evidence type="ECO:0000313" key="1">
    <source>
        <dbReference type="EMBL" id="CAD7258735.1"/>
    </source>
</evidence>
<sequence length="99" mass="11307">MRVLLFPEEGWARSASSSYWTLTPSWWSSSRCQVVEVAGTRSPLEPSPGDFGYHIITEKSLWIPTILMSFYFHLTSPTLISRGVLGNRKEKSVVRWSKT</sequence>
<dbReference type="EMBL" id="OC000949">
    <property type="protein sequence ID" value="CAD7258735.1"/>
    <property type="molecule type" value="Genomic_DNA"/>
</dbReference>